<dbReference type="Proteomes" id="UP001151760">
    <property type="component" value="Unassembled WGS sequence"/>
</dbReference>
<dbReference type="EMBL" id="BQNB010009673">
    <property type="protein sequence ID" value="GJS66774.1"/>
    <property type="molecule type" value="Genomic_DNA"/>
</dbReference>
<protein>
    <submittedName>
        <fullName evidence="1">Uncharacterized protein</fullName>
    </submittedName>
</protein>
<evidence type="ECO:0000313" key="1">
    <source>
        <dbReference type="EMBL" id="GJS66774.1"/>
    </source>
</evidence>
<evidence type="ECO:0000313" key="2">
    <source>
        <dbReference type="Proteomes" id="UP001151760"/>
    </source>
</evidence>
<reference evidence="1" key="2">
    <citation type="submission" date="2022-01" db="EMBL/GenBank/DDBJ databases">
        <authorList>
            <person name="Yamashiro T."/>
            <person name="Shiraishi A."/>
            <person name="Satake H."/>
            <person name="Nakayama K."/>
        </authorList>
    </citation>
    <scope>NUCLEOTIDE SEQUENCE</scope>
</reference>
<sequence>MVIIDMVLEPLLLEIDITCCCGVEECQKEKEVRLVHTMAAWKQWRKKINTMSSIKKLIGVKFLVGVKFEEQNVMYKEVDPAGADAPMQLSEMSTTICEYFYKKDMNIVNEELWSDSNESAYEEMNESCLMAFGSQELYLWKKHILQQKTNKLANRSKKLELEFHEATCIKTKEVVEPCLSCGKLTDVVGSLKDDVLRLQDEALRRPFPRV</sequence>
<name>A0ABQ4XN35_9ASTR</name>
<organism evidence="1 2">
    <name type="scientific">Tanacetum coccineum</name>
    <dbReference type="NCBI Taxonomy" id="301880"/>
    <lineage>
        <taxon>Eukaryota</taxon>
        <taxon>Viridiplantae</taxon>
        <taxon>Streptophyta</taxon>
        <taxon>Embryophyta</taxon>
        <taxon>Tracheophyta</taxon>
        <taxon>Spermatophyta</taxon>
        <taxon>Magnoliopsida</taxon>
        <taxon>eudicotyledons</taxon>
        <taxon>Gunneridae</taxon>
        <taxon>Pentapetalae</taxon>
        <taxon>asterids</taxon>
        <taxon>campanulids</taxon>
        <taxon>Asterales</taxon>
        <taxon>Asteraceae</taxon>
        <taxon>Asteroideae</taxon>
        <taxon>Anthemideae</taxon>
        <taxon>Anthemidinae</taxon>
        <taxon>Tanacetum</taxon>
    </lineage>
</organism>
<accession>A0ABQ4XN35</accession>
<comment type="caution">
    <text evidence="1">The sequence shown here is derived from an EMBL/GenBank/DDBJ whole genome shotgun (WGS) entry which is preliminary data.</text>
</comment>
<reference evidence="1" key="1">
    <citation type="journal article" date="2022" name="Int. J. Mol. Sci.">
        <title>Draft Genome of Tanacetum Coccineum: Genomic Comparison of Closely Related Tanacetum-Family Plants.</title>
        <authorList>
            <person name="Yamashiro T."/>
            <person name="Shiraishi A."/>
            <person name="Nakayama K."/>
            <person name="Satake H."/>
        </authorList>
    </citation>
    <scope>NUCLEOTIDE SEQUENCE</scope>
</reference>
<proteinExistence type="predicted"/>
<keyword evidence="2" id="KW-1185">Reference proteome</keyword>
<gene>
    <name evidence="1" type="ORF">Tco_0681338</name>
</gene>